<dbReference type="AlphaFoldDB" id="A0A8B6FY46"/>
<dbReference type="Gene3D" id="1.20.1070.10">
    <property type="entry name" value="Rhodopsin 7-helix transmembrane proteins"/>
    <property type="match status" value="1"/>
</dbReference>
<comment type="caution">
    <text evidence="11">The sequence shown here is derived from an EMBL/GenBank/DDBJ whole genome shotgun (WGS) entry which is preliminary data.</text>
</comment>
<feature type="transmembrane region" description="Helical" evidence="9">
    <location>
        <begin position="194"/>
        <end position="221"/>
    </location>
</feature>
<evidence type="ECO:0000256" key="5">
    <source>
        <dbReference type="ARBA" id="ARBA00023136"/>
    </source>
</evidence>
<proteinExistence type="predicted"/>
<dbReference type="InterPro" id="IPR017452">
    <property type="entry name" value="GPCR_Rhodpsn_7TM"/>
</dbReference>
<dbReference type="EMBL" id="UYJE01007507">
    <property type="protein sequence ID" value="VDI55470.1"/>
    <property type="molecule type" value="Genomic_DNA"/>
</dbReference>
<dbReference type="GO" id="GO:0004930">
    <property type="term" value="F:G protein-coupled receptor activity"/>
    <property type="evidence" value="ECO:0007669"/>
    <property type="project" value="UniProtKB-KW"/>
</dbReference>
<gene>
    <name evidence="11" type="ORF">MGAL_10B049802</name>
</gene>
<keyword evidence="12" id="KW-1185">Reference proteome</keyword>
<dbReference type="PRINTS" id="PR00237">
    <property type="entry name" value="GPCRRHODOPSN"/>
</dbReference>
<keyword evidence="5 9" id="KW-0472">Membrane</keyword>
<evidence type="ECO:0000313" key="11">
    <source>
        <dbReference type="EMBL" id="VDI55470.1"/>
    </source>
</evidence>
<feature type="transmembrane region" description="Helical" evidence="9">
    <location>
        <begin position="340"/>
        <end position="368"/>
    </location>
</feature>
<dbReference type="PANTHER" id="PTHR24238:SF47">
    <property type="entry name" value="ECDYSTEROIDS_DOPAMINE RECEPTOR-RELATED"/>
    <property type="match status" value="1"/>
</dbReference>
<feature type="transmembrane region" description="Helical" evidence="9">
    <location>
        <begin position="74"/>
        <end position="100"/>
    </location>
</feature>
<comment type="subcellular location">
    <subcellularLocation>
        <location evidence="1">Membrane</location>
        <topology evidence="1">Multi-pass membrane protein</topology>
    </subcellularLocation>
</comment>
<sequence length="427" mass="48470">MQMNTTSTSEMMYSYRMAINFTNTSEEYLDQGMAKHLMADVVVLSVYLIIGIIGNSIVLAVYRFQMKGKSEERYFIPFLAVADTLTCSVCTINNIILDVINTTFSNSTICKIMFYSFALTSGISIFLLLSIAIQRYLIICRRQKLSLNTRKIMVALTVCLSVACSVPYAVNYGLNEHFSEGQFVGYRCGRLKHGFYISGLAYAIFFITLMVCTVLTLVFLYGRIEWVIFKHFNAQKLKQTNVSKESSASDKLPNALVMENIHSKTQELKHIGGLDTKSAVHSEWKNDSSIEITQSSDVYTESTAPECSSSAVQKEHSTKPNDLRKTNRLTKRKRRFKNKFTLMFIIITAVAVVCYIPVGMVVLLEGIFPDFWERLSETEVVIVLLLYHTYIINSILNPILYTFMDAEFSKALKQLFEKCKCSGKKSK</sequence>
<evidence type="ECO:0000256" key="3">
    <source>
        <dbReference type="ARBA" id="ARBA00022989"/>
    </source>
</evidence>
<evidence type="ECO:0000256" key="4">
    <source>
        <dbReference type="ARBA" id="ARBA00023040"/>
    </source>
</evidence>
<evidence type="ECO:0000313" key="12">
    <source>
        <dbReference type="Proteomes" id="UP000596742"/>
    </source>
</evidence>
<dbReference type="Pfam" id="PF00001">
    <property type="entry name" value="7tm_1"/>
    <property type="match status" value="1"/>
</dbReference>
<accession>A0A8B6FY46</accession>
<keyword evidence="4" id="KW-0297">G-protein coupled receptor</keyword>
<organism evidence="11 12">
    <name type="scientific">Mytilus galloprovincialis</name>
    <name type="common">Mediterranean mussel</name>
    <dbReference type="NCBI Taxonomy" id="29158"/>
    <lineage>
        <taxon>Eukaryota</taxon>
        <taxon>Metazoa</taxon>
        <taxon>Spiralia</taxon>
        <taxon>Lophotrochozoa</taxon>
        <taxon>Mollusca</taxon>
        <taxon>Bivalvia</taxon>
        <taxon>Autobranchia</taxon>
        <taxon>Pteriomorphia</taxon>
        <taxon>Mytilida</taxon>
        <taxon>Mytiloidea</taxon>
        <taxon>Mytilidae</taxon>
        <taxon>Mytilinae</taxon>
        <taxon>Mytilus</taxon>
    </lineage>
</organism>
<protein>
    <recommendedName>
        <fullName evidence="10">G-protein coupled receptors family 1 profile domain-containing protein</fullName>
    </recommendedName>
</protein>
<name>A0A8B6FY46_MYTGA</name>
<dbReference type="PANTHER" id="PTHR24238">
    <property type="entry name" value="G-PROTEIN COUPLED RECEPTOR"/>
    <property type="match status" value="1"/>
</dbReference>
<dbReference type="GO" id="GO:0016020">
    <property type="term" value="C:membrane"/>
    <property type="evidence" value="ECO:0007669"/>
    <property type="project" value="UniProtKB-SubCell"/>
</dbReference>
<evidence type="ECO:0000256" key="8">
    <source>
        <dbReference type="SAM" id="MobiDB-lite"/>
    </source>
</evidence>
<evidence type="ECO:0000259" key="10">
    <source>
        <dbReference type="PROSITE" id="PS50262"/>
    </source>
</evidence>
<keyword evidence="3 9" id="KW-1133">Transmembrane helix</keyword>
<dbReference type="OrthoDB" id="6021389at2759"/>
<keyword evidence="2 9" id="KW-0812">Transmembrane</keyword>
<feature type="compositionally biased region" description="Basic and acidic residues" evidence="8">
    <location>
        <begin position="313"/>
        <end position="325"/>
    </location>
</feature>
<keyword evidence="6" id="KW-0675">Receptor</keyword>
<evidence type="ECO:0000256" key="1">
    <source>
        <dbReference type="ARBA" id="ARBA00004141"/>
    </source>
</evidence>
<feature type="domain" description="G-protein coupled receptors family 1 profile" evidence="10">
    <location>
        <begin position="54"/>
        <end position="401"/>
    </location>
</feature>
<feature type="transmembrane region" description="Helical" evidence="9">
    <location>
        <begin position="154"/>
        <end position="174"/>
    </location>
</feature>
<evidence type="ECO:0000256" key="9">
    <source>
        <dbReference type="SAM" id="Phobius"/>
    </source>
</evidence>
<feature type="transmembrane region" description="Helical" evidence="9">
    <location>
        <begin position="380"/>
        <end position="403"/>
    </location>
</feature>
<feature type="region of interest" description="Disordered" evidence="8">
    <location>
        <begin position="305"/>
        <end position="328"/>
    </location>
</feature>
<evidence type="ECO:0000256" key="6">
    <source>
        <dbReference type="ARBA" id="ARBA00023170"/>
    </source>
</evidence>
<evidence type="ECO:0000256" key="7">
    <source>
        <dbReference type="ARBA" id="ARBA00023224"/>
    </source>
</evidence>
<evidence type="ECO:0000256" key="2">
    <source>
        <dbReference type="ARBA" id="ARBA00022692"/>
    </source>
</evidence>
<dbReference type="Proteomes" id="UP000596742">
    <property type="component" value="Unassembled WGS sequence"/>
</dbReference>
<dbReference type="PROSITE" id="PS50262">
    <property type="entry name" value="G_PROTEIN_RECEP_F1_2"/>
    <property type="match status" value="1"/>
</dbReference>
<dbReference type="CDD" id="cd00637">
    <property type="entry name" value="7tm_classA_rhodopsin-like"/>
    <property type="match status" value="1"/>
</dbReference>
<keyword evidence="7" id="KW-0807">Transducer</keyword>
<feature type="transmembrane region" description="Helical" evidence="9">
    <location>
        <begin position="112"/>
        <end position="133"/>
    </location>
</feature>
<reference evidence="11" key="1">
    <citation type="submission" date="2018-11" db="EMBL/GenBank/DDBJ databases">
        <authorList>
            <person name="Alioto T."/>
            <person name="Alioto T."/>
        </authorList>
    </citation>
    <scope>NUCLEOTIDE SEQUENCE</scope>
</reference>
<feature type="transmembrane region" description="Helical" evidence="9">
    <location>
        <begin position="41"/>
        <end position="62"/>
    </location>
</feature>
<dbReference type="InterPro" id="IPR000276">
    <property type="entry name" value="GPCR_Rhodpsn"/>
</dbReference>
<dbReference type="SUPFAM" id="SSF81321">
    <property type="entry name" value="Family A G protein-coupled receptor-like"/>
    <property type="match status" value="1"/>
</dbReference>